<dbReference type="AlphaFoldDB" id="A0A445MTW2"/>
<dbReference type="EMBL" id="OJIN01000066">
    <property type="protein sequence ID" value="SPD72898.1"/>
    <property type="molecule type" value="Genomic_DNA"/>
</dbReference>
<protein>
    <submittedName>
        <fullName evidence="1">Uncharacterized protein</fullName>
    </submittedName>
</protein>
<proteinExistence type="predicted"/>
<accession>A0A445MTW2</accession>
<organism evidence="1">
    <name type="scientific">uncultured Desulfobacterium sp</name>
    <dbReference type="NCBI Taxonomy" id="201089"/>
    <lineage>
        <taxon>Bacteria</taxon>
        <taxon>Pseudomonadati</taxon>
        <taxon>Thermodesulfobacteriota</taxon>
        <taxon>Desulfobacteria</taxon>
        <taxon>Desulfobacterales</taxon>
        <taxon>Desulfobacteriaceae</taxon>
        <taxon>Desulfobacterium</taxon>
        <taxon>environmental samples</taxon>
    </lineage>
</organism>
<gene>
    <name evidence="1" type="ORF">PITCH_A1580053</name>
</gene>
<reference evidence="1" key="1">
    <citation type="submission" date="2018-01" db="EMBL/GenBank/DDBJ databases">
        <authorList>
            <person name="Regsiter A."/>
            <person name="William W."/>
        </authorList>
    </citation>
    <scope>NUCLEOTIDE SEQUENCE</scope>
    <source>
        <strain evidence="1">TRIP AH-1</strain>
    </source>
</reference>
<name>A0A445MTW2_9BACT</name>
<sequence length="73" mass="8056">MVVQGPFAGNICGRSQKTCGLFHSRKTVKEGIDVISAVDPVDQSLFNGPVQEDFGMWGHLFRIMLAKENGKDF</sequence>
<evidence type="ECO:0000313" key="1">
    <source>
        <dbReference type="EMBL" id="SPD72898.1"/>
    </source>
</evidence>